<evidence type="ECO:0000259" key="15">
    <source>
        <dbReference type="PROSITE" id="PS51217"/>
    </source>
</evidence>
<dbReference type="InterPro" id="IPR027417">
    <property type="entry name" value="P-loop_NTPase"/>
</dbReference>
<keyword evidence="3" id="KW-0227">DNA damage</keyword>
<dbReference type="FunFam" id="3.40.50.300:FF:001201">
    <property type="entry name" value="ATP-dependent DNA helicase UvrD2"/>
    <property type="match status" value="1"/>
</dbReference>
<dbReference type="GO" id="GO:0033202">
    <property type="term" value="C:DNA helicase complex"/>
    <property type="evidence" value="ECO:0007669"/>
    <property type="project" value="TreeGrafter"/>
</dbReference>
<comment type="caution">
    <text evidence="16">The sequence shown here is derived from an EMBL/GenBank/DDBJ whole genome shotgun (WGS) entry which is preliminary data.</text>
</comment>
<evidence type="ECO:0000256" key="6">
    <source>
        <dbReference type="ARBA" id="ARBA00022840"/>
    </source>
</evidence>
<dbReference type="InterPro" id="IPR005751">
    <property type="entry name" value="ATP-dep_DNA_helicase_PcrA"/>
</dbReference>
<keyword evidence="5 12" id="KW-0347">Helicase</keyword>
<comment type="catalytic activity">
    <reaction evidence="10">
        <text>Couples ATP hydrolysis with the unwinding of duplex DNA by translocating in the 3'-5' direction.</text>
        <dbReference type="EC" id="5.6.2.4"/>
    </reaction>
</comment>
<dbReference type="GO" id="GO:0003677">
    <property type="term" value="F:DNA binding"/>
    <property type="evidence" value="ECO:0007669"/>
    <property type="project" value="UniProtKB-KW"/>
</dbReference>
<keyword evidence="9" id="KW-0413">Isomerase</keyword>
<dbReference type="PROSITE" id="PS51198">
    <property type="entry name" value="UVRD_HELICASE_ATP_BIND"/>
    <property type="match status" value="1"/>
</dbReference>
<dbReference type="GO" id="GO:0016787">
    <property type="term" value="F:hydrolase activity"/>
    <property type="evidence" value="ECO:0007669"/>
    <property type="project" value="UniProtKB-UniRule"/>
</dbReference>
<dbReference type="InterPro" id="IPR013986">
    <property type="entry name" value="DExx_box_DNA_helicase_dom_sf"/>
</dbReference>
<dbReference type="GO" id="GO:0000725">
    <property type="term" value="P:recombinational repair"/>
    <property type="evidence" value="ECO:0007669"/>
    <property type="project" value="TreeGrafter"/>
</dbReference>
<dbReference type="InterPro" id="IPR000212">
    <property type="entry name" value="DNA_helicase_UvrD/REP"/>
</dbReference>
<evidence type="ECO:0000256" key="11">
    <source>
        <dbReference type="ARBA" id="ARBA00048988"/>
    </source>
</evidence>
<dbReference type="EMBL" id="AICQ01000047">
    <property type="protein sequence ID" value="EID18911.1"/>
    <property type="molecule type" value="Genomic_DNA"/>
</dbReference>
<evidence type="ECO:0000256" key="3">
    <source>
        <dbReference type="ARBA" id="ARBA00022763"/>
    </source>
</evidence>
<evidence type="ECO:0000259" key="14">
    <source>
        <dbReference type="PROSITE" id="PS51198"/>
    </source>
</evidence>
<evidence type="ECO:0000256" key="12">
    <source>
        <dbReference type="PROSITE-ProRule" id="PRU00560"/>
    </source>
</evidence>
<dbReference type="FunFam" id="1.10.486.10:FF:000003">
    <property type="entry name" value="ATP-dependent DNA helicase"/>
    <property type="match status" value="1"/>
</dbReference>
<sequence length="762" mass="86274">MNPLLTGMNDRQMEAVQTTEGPLLIMAGAGSGKTRVLTHRIAYLIDEKLVNPWNILAITFTNKAAREMKERAFSLNPATEDCLIATFHSMCVRILRREADHIGYNRNFTIVDPSEQRTLMKRILKNLNLDPKKWNERAILGTISNAKNDLIDEVAYENMAGDMYTEIVAKCYTAYQKELRQSEAMDFDDLIMLTLRLFDQNPDVLTYYQQRYQYVHVDEYQDTNHAQYQLFKLLASRFKNICVVGDADQSIYGWRGADMQNILDFEKDYPEAKVVLLEENYRSTKTILQAANEVIRNNRNRHPKNLWTQNEDGEEIVYYRANDEQDEALFVARTIVQLTREGYNHKDFAVLYRTNAQSRTVEEALLKSNIPYTMVGGTKFYSRKEIRDVISYLNLIANTSDNISFERVVNEPKRGVGPGTVEKIRNFAAGQEMSLLDASSQIMLSPVKGKAAQAVFDFANLILNLRERLDELTVTELVAIVLEKTGYTEQLVAQETLESQARIENIEEFLSVTKNFDEHSENATEETGLDKLSRFLNDLALVADTDDAGTQESSEVTLMTLHAAKGLEFPVVFIIGMEENVFPLSRATEEEDELEEERRLAYVGITRAEKVLFLTNANSRLLYGKTNYNRPTRFLNEISSDLLNYQGLARPANTSFKASCVNGKTIQFGQGTSLAQALQERKRQVGPSSISSSQLPFGKNIEATQPDLNWAIGDIAHHKKWGDGTVLEVSGSGSSLELKINFPEVGLKKLLASVAPIEKNNI</sequence>
<keyword evidence="6 12" id="KW-0067">ATP-binding</keyword>
<gene>
    <name evidence="16" type="primary">pcrA</name>
    <name evidence="16" type="ORF">HMPREF1044_0522</name>
</gene>
<feature type="binding site" evidence="12">
    <location>
        <begin position="27"/>
        <end position="34"/>
    </location>
    <ligand>
        <name>ATP</name>
        <dbReference type="ChEBI" id="CHEBI:30616"/>
    </ligand>
</feature>
<evidence type="ECO:0000256" key="10">
    <source>
        <dbReference type="ARBA" id="ARBA00034617"/>
    </source>
</evidence>
<dbReference type="PANTHER" id="PTHR11070">
    <property type="entry name" value="UVRD / RECB / PCRA DNA HELICASE FAMILY MEMBER"/>
    <property type="match status" value="1"/>
</dbReference>
<keyword evidence="8" id="KW-0234">DNA repair</keyword>
<dbReference type="SUPFAM" id="SSF52540">
    <property type="entry name" value="P-loop containing nucleoside triphosphate hydrolases"/>
    <property type="match status" value="1"/>
</dbReference>
<dbReference type="Gene3D" id="1.10.10.160">
    <property type="match status" value="1"/>
</dbReference>
<keyword evidence="2 12" id="KW-0547">Nucleotide-binding</keyword>
<dbReference type="GO" id="GO:0005829">
    <property type="term" value="C:cytosol"/>
    <property type="evidence" value="ECO:0007669"/>
    <property type="project" value="TreeGrafter"/>
</dbReference>
<dbReference type="CDD" id="cd18807">
    <property type="entry name" value="SF1_C_UvrD"/>
    <property type="match status" value="1"/>
</dbReference>
<reference evidence="16 17" key="1">
    <citation type="submission" date="2012-01" db="EMBL/GenBank/DDBJ databases">
        <authorList>
            <person name="Harkins D.M."/>
            <person name="Madupu R."/>
            <person name="Durkin A.S."/>
            <person name="Torralba M."/>
            <person name="Methe B."/>
            <person name="Sutton G.G."/>
            <person name="Nelson K.E."/>
        </authorList>
    </citation>
    <scope>NUCLEOTIDE SEQUENCE [LARGE SCALE GENOMIC DNA]</scope>
    <source>
        <strain evidence="16 17">SK53</strain>
    </source>
</reference>
<dbReference type="GO" id="GO:0006260">
    <property type="term" value="P:DNA replication"/>
    <property type="evidence" value="ECO:0007669"/>
    <property type="project" value="InterPro"/>
</dbReference>
<dbReference type="Gene3D" id="1.10.486.10">
    <property type="entry name" value="PCRA, domain 4"/>
    <property type="match status" value="1"/>
</dbReference>
<dbReference type="EC" id="5.6.2.4" evidence="13"/>
<organism evidence="16 17">
    <name type="scientific">Streptococcus constellatus subsp. constellatus SK53</name>
    <dbReference type="NCBI Taxonomy" id="1095730"/>
    <lineage>
        <taxon>Bacteria</taxon>
        <taxon>Bacillati</taxon>
        <taxon>Bacillota</taxon>
        <taxon>Bacilli</taxon>
        <taxon>Lactobacillales</taxon>
        <taxon>Streptococcaceae</taxon>
        <taxon>Streptococcus</taxon>
        <taxon>Streptococcus anginosus group</taxon>
    </lineage>
</organism>
<dbReference type="Pfam" id="PF13361">
    <property type="entry name" value="UvrD_C"/>
    <property type="match status" value="1"/>
</dbReference>
<feature type="domain" description="UvrD-like helicase C-terminal" evidence="15">
    <location>
        <begin position="285"/>
        <end position="566"/>
    </location>
</feature>
<dbReference type="CDD" id="cd17932">
    <property type="entry name" value="DEXQc_UvrD"/>
    <property type="match status" value="1"/>
</dbReference>
<dbReference type="Proteomes" id="UP000005070">
    <property type="component" value="Unassembled WGS sequence"/>
</dbReference>
<protein>
    <recommendedName>
        <fullName evidence="13">ATP-dependent DNA helicase</fullName>
        <ecNumber evidence="13">5.6.2.4</ecNumber>
    </recommendedName>
</protein>
<dbReference type="GO" id="GO:0043138">
    <property type="term" value="F:3'-5' DNA helicase activity"/>
    <property type="evidence" value="ECO:0007669"/>
    <property type="project" value="UniProtKB-EC"/>
</dbReference>
<proteinExistence type="inferred from homology"/>
<evidence type="ECO:0000256" key="7">
    <source>
        <dbReference type="ARBA" id="ARBA00023125"/>
    </source>
</evidence>
<dbReference type="Pfam" id="PF00580">
    <property type="entry name" value="UvrD-helicase"/>
    <property type="match status" value="1"/>
</dbReference>
<evidence type="ECO:0000256" key="1">
    <source>
        <dbReference type="ARBA" id="ARBA00009922"/>
    </source>
</evidence>
<comment type="similarity">
    <text evidence="1 13">Belongs to the helicase family. UvrD subfamily.</text>
</comment>
<dbReference type="GO" id="GO:0005524">
    <property type="term" value="F:ATP binding"/>
    <property type="evidence" value="ECO:0007669"/>
    <property type="project" value="UniProtKB-UniRule"/>
</dbReference>
<dbReference type="GeneID" id="93846819"/>
<evidence type="ECO:0000256" key="9">
    <source>
        <dbReference type="ARBA" id="ARBA00023235"/>
    </source>
</evidence>
<evidence type="ECO:0000256" key="4">
    <source>
        <dbReference type="ARBA" id="ARBA00022801"/>
    </source>
</evidence>
<evidence type="ECO:0000313" key="16">
    <source>
        <dbReference type="EMBL" id="EID18911.1"/>
    </source>
</evidence>
<comment type="catalytic activity">
    <reaction evidence="11 13">
        <text>ATP + H2O = ADP + phosphate + H(+)</text>
        <dbReference type="Rhea" id="RHEA:13065"/>
        <dbReference type="ChEBI" id="CHEBI:15377"/>
        <dbReference type="ChEBI" id="CHEBI:15378"/>
        <dbReference type="ChEBI" id="CHEBI:30616"/>
        <dbReference type="ChEBI" id="CHEBI:43474"/>
        <dbReference type="ChEBI" id="CHEBI:456216"/>
        <dbReference type="EC" id="5.6.2.4"/>
    </reaction>
</comment>
<dbReference type="InterPro" id="IPR014016">
    <property type="entry name" value="UvrD-like_ATP-bd"/>
</dbReference>
<dbReference type="RefSeq" id="WP_006270571.1">
    <property type="nucleotide sequence ID" value="NZ_AICQ01000047.1"/>
</dbReference>
<feature type="domain" description="UvrD-like helicase ATP-binding" evidence="14">
    <location>
        <begin position="6"/>
        <end position="284"/>
    </location>
</feature>
<dbReference type="Gene3D" id="3.40.50.300">
    <property type="entry name" value="P-loop containing nucleotide triphosphate hydrolases"/>
    <property type="match status" value="2"/>
</dbReference>
<dbReference type="GO" id="GO:0009314">
    <property type="term" value="P:response to radiation"/>
    <property type="evidence" value="ECO:0007669"/>
    <property type="project" value="UniProtKB-ARBA"/>
</dbReference>
<dbReference type="PROSITE" id="PS51217">
    <property type="entry name" value="UVRD_HELICASE_CTER"/>
    <property type="match status" value="1"/>
</dbReference>
<dbReference type="PANTHER" id="PTHR11070:SF2">
    <property type="entry name" value="ATP-DEPENDENT DNA HELICASE SRS2"/>
    <property type="match status" value="1"/>
</dbReference>
<name>A0AAD2SUE9_STRCV</name>
<dbReference type="InterPro" id="IPR014017">
    <property type="entry name" value="DNA_helicase_UvrD-like_C"/>
</dbReference>
<dbReference type="AlphaFoldDB" id="A0AAD2SUE9"/>
<keyword evidence="4 12" id="KW-0378">Hydrolase</keyword>
<dbReference type="NCBIfam" id="TIGR01073">
    <property type="entry name" value="pcrA"/>
    <property type="match status" value="1"/>
</dbReference>
<dbReference type="Pfam" id="PF21196">
    <property type="entry name" value="PcrA_UvrD_tudor"/>
    <property type="match status" value="1"/>
</dbReference>
<accession>A0AAD2SUE9</accession>
<evidence type="ECO:0000256" key="8">
    <source>
        <dbReference type="ARBA" id="ARBA00023204"/>
    </source>
</evidence>
<evidence type="ECO:0000256" key="5">
    <source>
        <dbReference type="ARBA" id="ARBA00022806"/>
    </source>
</evidence>
<evidence type="ECO:0000256" key="2">
    <source>
        <dbReference type="ARBA" id="ARBA00022741"/>
    </source>
</evidence>
<evidence type="ECO:0000256" key="13">
    <source>
        <dbReference type="RuleBase" id="RU364053"/>
    </source>
</evidence>
<evidence type="ECO:0000313" key="17">
    <source>
        <dbReference type="Proteomes" id="UP000005070"/>
    </source>
</evidence>
<keyword evidence="7 13" id="KW-0238">DNA-binding</keyword>
<dbReference type="FunFam" id="1.10.10.160:FF:000001">
    <property type="entry name" value="ATP-dependent DNA helicase"/>
    <property type="match status" value="1"/>
</dbReference>